<keyword evidence="4" id="KW-1185">Reference proteome</keyword>
<dbReference type="RefSeq" id="WP_338082997.1">
    <property type="nucleotide sequence ID" value="NZ_VUMM01000007.1"/>
</dbReference>
<gene>
    <name evidence="2" type="primary">cutC</name>
    <name evidence="3" type="ORF">FYJ50_04940</name>
</gene>
<sequence length="245" mass="27626">MIEICAGSYQDCITAYKGGAQRVELNSALSVGGLTPSIATLKRVKKETCLKVICMVRIRAAGFCYDKEDIELMLEQAKLLLENGADGIAFGFLNEDGTIYEKATRQMINLIHSYHKEAVFHRAFDITKDPYQAIETLINLKCDRILTSGQKSKAMQGMELIKDLQEKYGQQIEILAGSGMNHKNIQEMKNYTKIKQVHSSCKGYRIDPTTSNDSVSYSYIDNTNQYDVVELDLVEKLVREDLKSE</sequence>
<evidence type="ECO:0000313" key="3">
    <source>
        <dbReference type="EMBL" id="MSS01451.1"/>
    </source>
</evidence>
<name>A0A7X2N2X0_9FIRM</name>
<dbReference type="AlphaFoldDB" id="A0A7X2N2X0"/>
<dbReference type="InterPro" id="IPR005627">
    <property type="entry name" value="CutC-like"/>
</dbReference>
<protein>
    <recommendedName>
        <fullName evidence="2">PF03932 family protein CutC</fullName>
    </recommendedName>
</protein>
<comment type="subcellular location">
    <subcellularLocation>
        <location evidence="2">Cytoplasm</location>
    </subcellularLocation>
</comment>
<proteinExistence type="inferred from homology"/>
<dbReference type="GO" id="GO:0005507">
    <property type="term" value="F:copper ion binding"/>
    <property type="evidence" value="ECO:0007669"/>
    <property type="project" value="TreeGrafter"/>
</dbReference>
<dbReference type="PANTHER" id="PTHR12598">
    <property type="entry name" value="COPPER HOMEOSTASIS PROTEIN CUTC"/>
    <property type="match status" value="1"/>
</dbReference>
<evidence type="ECO:0000313" key="4">
    <source>
        <dbReference type="Proteomes" id="UP000470082"/>
    </source>
</evidence>
<evidence type="ECO:0000256" key="2">
    <source>
        <dbReference type="HAMAP-Rule" id="MF_00795"/>
    </source>
</evidence>
<dbReference type="Pfam" id="PF03932">
    <property type="entry name" value="CutC"/>
    <property type="match status" value="1"/>
</dbReference>
<dbReference type="PANTHER" id="PTHR12598:SF0">
    <property type="entry name" value="COPPER HOMEOSTASIS PROTEIN CUTC HOMOLOG"/>
    <property type="match status" value="1"/>
</dbReference>
<reference evidence="3 4" key="1">
    <citation type="submission" date="2019-08" db="EMBL/GenBank/DDBJ databases">
        <title>In-depth cultivation of the pig gut microbiome towards novel bacterial diversity and tailored functional studies.</title>
        <authorList>
            <person name="Wylensek D."/>
            <person name="Hitch T.C.A."/>
            <person name="Clavel T."/>
        </authorList>
    </citation>
    <scope>NUCLEOTIDE SEQUENCE [LARGE SCALE GENOMIC DNA]</scope>
    <source>
        <strain evidence="3 4">LKV-178-WT-2G</strain>
    </source>
</reference>
<comment type="caution">
    <text evidence="3">The sequence shown here is derived from an EMBL/GenBank/DDBJ whole genome shotgun (WGS) entry which is preliminary data.</text>
</comment>
<comment type="caution">
    <text evidence="2">Once thought to be involved in copper homeostasis, experiments in E.coli have shown this is not the case.</text>
</comment>
<dbReference type="InterPro" id="IPR036822">
    <property type="entry name" value="CutC-like_dom_sf"/>
</dbReference>
<accession>A0A7X2N2X0</accession>
<evidence type="ECO:0000256" key="1">
    <source>
        <dbReference type="ARBA" id="ARBA00007768"/>
    </source>
</evidence>
<dbReference type="GO" id="GO:0005737">
    <property type="term" value="C:cytoplasm"/>
    <property type="evidence" value="ECO:0007669"/>
    <property type="project" value="UniProtKB-SubCell"/>
</dbReference>
<dbReference type="EMBL" id="VUMM01000007">
    <property type="protein sequence ID" value="MSS01451.1"/>
    <property type="molecule type" value="Genomic_DNA"/>
</dbReference>
<dbReference type="Proteomes" id="UP000470082">
    <property type="component" value="Unassembled WGS sequence"/>
</dbReference>
<dbReference type="HAMAP" id="MF_00795">
    <property type="entry name" value="CutC"/>
    <property type="match status" value="1"/>
</dbReference>
<organism evidence="3 4">
    <name type="scientific">Floccifex porci</name>
    <dbReference type="NCBI Taxonomy" id="2606629"/>
    <lineage>
        <taxon>Bacteria</taxon>
        <taxon>Bacillati</taxon>
        <taxon>Bacillota</taxon>
        <taxon>Erysipelotrichia</taxon>
        <taxon>Erysipelotrichales</taxon>
        <taxon>Erysipelotrichaceae</taxon>
        <taxon>Floccifex</taxon>
    </lineage>
</organism>
<dbReference type="SUPFAM" id="SSF110395">
    <property type="entry name" value="CutC-like"/>
    <property type="match status" value="1"/>
</dbReference>
<keyword evidence="2" id="KW-0963">Cytoplasm</keyword>
<comment type="similarity">
    <text evidence="1 2">Belongs to the CutC family.</text>
</comment>
<dbReference type="Gene3D" id="3.20.20.380">
    <property type="entry name" value="Copper homeostasis (CutC) domain"/>
    <property type="match status" value="1"/>
</dbReference>